<sequence length="243" mass="25712">MNMTAVTADTIGNTMDTMKIAILAAALACLGAPLAAQSPKPVEPVTISDMRGMRFCEFLLIYEDHVDIYNTSASDGCPEDLWASMDTAAIAEAHGAKMAQLNGPHFWAMDGQTLGLGETADFGGMAARYAATLPLAALGSGKGADPYKPYVSAKLQTMVFESGKPVYQLVGPDGGVYILNAYGEEVQGGDPANLATQLSPAEGWSFRTETPAQDLTIEGTSETPVDMVGDDLHQYYTRMQGAQ</sequence>
<proteinExistence type="predicted"/>
<accession>A0A239M3X6</accession>
<keyword evidence="2" id="KW-1185">Reference proteome</keyword>
<protein>
    <submittedName>
        <fullName evidence="1">Uncharacterized protein</fullName>
    </submittedName>
</protein>
<evidence type="ECO:0000313" key="2">
    <source>
        <dbReference type="Proteomes" id="UP000198426"/>
    </source>
</evidence>
<dbReference type="AlphaFoldDB" id="A0A239M3X6"/>
<organism evidence="1 2">
    <name type="scientific">Tropicimonas sediminicola</name>
    <dbReference type="NCBI Taxonomy" id="1031541"/>
    <lineage>
        <taxon>Bacteria</taxon>
        <taxon>Pseudomonadati</taxon>
        <taxon>Pseudomonadota</taxon>
        <taxon>Alphaproteobacteria</taxon>
        <taxon>Rhodobacterales</taxon>
        <taxon>Roseobacteraceae</taxon>
        <taxon>Tropicimonas</taxon>
    </lineage>
</organism>
<reference evidence="1 2" key="1">
    <citation type="submission" date="2017-06" db="EMBL/GenBank/DDBJ databases">
        <authorList>
            <person name="Kim H.J."/>
            <person name="Triplett B.A."/>
        </authorList>
    </citation>
    <scope>NUCLEOTIDE SEQUENCE [LARGE SCALE GENOMIC DNA]</scope>
    <source>
        <strain evidence="1 2">DSM 29339</strain>
    </source>
</reference>
<evidence type="ECO:0000313" key="1">
    <source>
        <dbReference type="EMBL" id="SNT37355.1"/>
    </source>
</evidence>
<dbReference type="Proteomes" id="UP000198426">
    <property type="component" value="Unassembled WGS sequence"/>
</dbReference>
<name>A0A239M3X6_9RHOB</name>
<dbReference type="EMBL" id="FZOY01000013">
    <property type="protein sequence ID" value="SNT37355.1"/>
    <property type="molecule type" value="Genomic_DNA"/>
</dbReference>
<gene>
    <name evidence="1" type="ORF">SAMN05421757_1134</name>
</gene>